<dbReference type="Proteomes" id="UP000288051">
    <property type="component" value="Unassembled WGS sequence"/>
</dbReference>
<sequence length="228" mass="25282">MSLRVLELRAGYGGIPVLHGVSLEVGEGEVVALLGRNGAGKTTTIKAIMGLVQIHGGRILYGDMDLTRLPSFRRAQLGLGYVPDDRRIFPELTVRENLLIAHRPGPWTLERVYRLLPRLQEIENRRGGLLSGGEQQMLTIARTLMANPRLLLLDEPTEGLAPLIVEEIARLVEELKQEGMPVLLAEQNLRFTGRVADRGYVLETGEVRVEGSMQELLHKDEVVALLSL</sequence>
<dbReference type="InterPro" id="IPR003439">
    <property type="entry name" value="ABC_transporter-like_ATP-bd"/>
</dbReference>
<dbReference type="RefSeq" id="WP_126208957.1">
    <property type="nucleotide sequence ID" value="NZ_PELZ01000144.1"/>
</dbReference>
<organism evidence="7 8">
    <name type="scientific">Thermus scotoductus</name>
    <dbReference type="NCBI Taxonomy" id="37636"/>
    <lineage>
        <taxon>Bacteria</taxon>
        <taxon>Thermotogati</taxon>
        <taxon>Deinococcota</taxon>
        <taxon>Deinococci</taxon>
        <taxon>Thermales</taxon>
        <taxon>Thermaceae</taxon>
        <taxon>Thermus</taxon>
    </lineage>
</organism>
<dbReference type="InterPro" id="IPR027417">
    <property type="entry name" value="P-loop_NTPase"/>
</dbReference>
<evidence type="ECO:0000313" key="8">
    <source>
        <dbReference type="Proteomes" id="UP000288051"/>
    </source>
</evidence>
<evidence type="ECO:0000313" key="7">
    <source>
        <dbReference type="EMBL" id="RTH37953.1"/>
    </source>
</evidence>
<dbReference type="SUPFAM" id="SSF52540">
    <property type="entry name" value="P-loop containing nucleoside triphosphate hydrolases"/>
    <property type="match status" value="1"/>
</dbReference>
<dbReference type="PANTHER" id="PTHR43820:SF2">
    <property type="entry name" value="ABC TRANSPORTER ATP-BINDING PROTEIN"/>
    <property type="match status" value="1"/>
</dbReference>
<name>A0A430SFT7_THESC</name>
<dbReference type="InterPro" id="IPR003593">
    <property type="entry name" value="AAA+_ATPase"/>
</dbReference>
<dbReference type="Pfam" id="PF00005">
    <property type="entry name" value="ABC_tran"/>
    <property type="match status" value="1"/>
</dbReference>
<accession>A0A430SFT7</accession>
<dbReference type="PROSITE" id="PS50893">
    <property type="entry name" value="ABC_TRANSPORTER_2"/>
    <property type="match status" value="1"/>
</dbReference>
<dbReference type="PANTHER" id="PTHR43820">
    <property type="entry name" value="HIGH-AFFINITY BRANCHED-CHAIN AMINO ACID TRANSPORT ATP-BINDING PROTEIN LIVF"/>
    <property type="match status" value="1"/>
</dbReference>
<keyword evidence="4 7" id="KW-0067">ATP-binding</keyword>
<dbReference type="AlphaFoldDB" id="A0A430SFT7"/>
<evidence type="ECO:0000256" key="5">
    <source>
        <dbReference type="ARBA" id="ARBA00022970"/>
    </source>
</evidence>
<dbReference type="EMBL" id="PELZ01000144">
    <property type="protein sequence ID" value="RTH37953.1"/>
    <property type="molecule type" value="Genomic_DNA"/>
</dbReference>
<dbReference type="GO" id="GO:0015807">
    <property type="term" value="P:L-amino acid transport"/>
    <property type="evidence" value="ECO:0007669"/>
    <property type="project" value="TreeGrafter"/>
</dbReference>
<protein>
    <submittedName>
        <fullName evidence="7">ABC transporter ATP-binding protein</fullName>
    </submittedName>
</protein>
<comment type="caution">
    <text evidence="7">The sequence shown here is derived from an EMBL/GenBank/DDBJ whole genome shotgun (WGS) entry which is preliminary data.</text>
</comment>
<proteinExistence type="inferred from homology"/>
<dbReference type="Gene3D" id="3.40.50.300">
    <property type="entry name" value="P-loop containing nucleotide triphosphate hydrolases"/>
    <property type="match status" value="1"/>
</dbReference>
<dbReference type="InterPro" id="IPR052156">
    <property type="entry name" value="BCAA_Transport_ATP-bd_LivF"/>
</dbReference>
<evidence type="ECO:0000256" key="2">
    <source>
        <dbReference type="ARBA" id="ARBA00022448"/>
    </source>
</evidence>
<evidence type="ECO:0000256" key="1">
    <source>
        <dbReference type="ARBA" id="ARBA00005417"/>
    </source>
</evidence>
<dbReference type="InterPro" id="IPR017871">
    <property type="entry name" value="ABC_transporter-like_CS"/>
</dbReference>
<evidence type="ECO:0000256" key="4">
    <source>
        <dbReference type="ARBA" id="ARBA00022840"/>
    </source>
</evidence>
<gene>
    <name evidence="7" type="ORF">CSW37_05540</name>
</gene>
<dbReference type="PROSITE" id="PS00211">
    <property type="entry name" value="ABC_TRANSPORTER_1"/>
    <property type="match status" value="1"/>
</dbReference>
<dbReference type="GO" id="GO:0015658">
    <property type="term" value="F:branched-chain amino acid transmembrane transporter activity"/>
    <property type="evidence" value="ECO:0007669"/>
    <property type="project" value="TreeGrafter"/>
</dbReference>
<dbReference type="CDD" id="cd03224">
    <property type="entry name" value="ABC_TM1139_LivF_branched"/>
    <property type="match status" value="1"/>
</dbReference>
<keyword evidence="2" id="KW-0813">Transport</keyword>
<keyword evidence="5" id="KW-0029">Amino-acid transport</keyword>
<keyword evidence="3" id="KW-0547">Nucleotide-binding</keyword>
<dbReference type="SMART" id="SM00382">
    <property type="entry name" value="AAA"/>
    <property type="match status" value="1"/>
</dbReference>
<reference evidence="7 8" key="1">
    <citation type="journal article" date="2019" name="Extremophiles">
        <title>Biogeography of thermophiles and predominance of Thermus scotoductus in domestic water heaters.</title>
        <authorList>
            <person name="Wilpiszeski R.L."/>
            <person name="Zhang Z."/>
            <person name="House C.H."/>
        </authorList>
    </citation>
    <scope>NUCLEOTIDE SEQUENCE [LARGE SCALE GENOMIC DNA]</scope>
    <source>
        <strain evidence="7 8">24_S24</strain>
    </source>
</reference>
<evidence type="ECO:0000259" key="6">
    <source>
        <dbReference type="PROSITE" id="PS50893"/>
    </source>
</evidence>
<evidence type="ECO:0000256" key="3">
    <source>
        <dbReference type="ARBA" id="ARBA00022741"/>
    </source>
</evidence>
<comment type="similarity">
    <text evidence="1">Belongs to the ABC transporter superfamily.</text>
</comment>
<dbReference type="GO" id="GO:0016887">
    <property type="term" value="F:ATP hydrolysis activity"/>
    <property type="evidence" value="ECO:0007669"/>
    <property type="project" value="InterPro"/>
</dbReference>
<feature type="domain" description="ABC transporter" evidence="6">
    <location>
        <begin position="3"/>
        <end position="226"/>
    </location>
</feature>
<dbReference type="GO" id="GO:0005524">
    <property type="term" value="F:ATP binding"/>
    <property type="evidence" value="ECO:0007669"/>
    <property type="project" value="UniProtKB-KW"/>
</dbReference>